<evidence type="ECO:0000256" key="4">
    <source>
        <dbReference type="ARBA" id="ARBA00023136"/>
    </source>
</evidence>
<dbReference type="Pfam" id="PF04932">
    <property type="entry name" value="Wzy_C"/>
    <property type="match status" value="1"/>
</dbReference>
<protein>
    <recommendedName>
        <fullName evidence="6">O-antigen ligase-related domain-containing protein</fullName>
    </recommendedName>
</protein>
<comment type="caution">
    <text evidence="7">The sequence shown here is derived from an EMBL/GenBank/DDBJ whole genome shotgun (WGS) entry which is preliminary data.</text>
</comment>
<organism evidence="7 8">
    <name type="scientific">Candidatus Gottesmanbacteria bacterium RIFCSPHIGHO2_01_FULL_47_48</name>
    <dbReference type="NCBI Taxonomy" id="1798381"/>
    <lineage>
        <taxon>Bacteria</taxon>
        <taxon>Candidatus Gottesmaniibacteriota</taxon>
    </lineage>
</organism>
<feature type="transmembrane region" description="Helical" evidence="5">
    <location>
        <begin position="123"/>
        <end position="140"/>
    </location>
</feature>
<evidence type="ECO:0000256" key="3">
    <source>
        <dbReference type="ARBA" id="ARBA00022989"/>
    </source>
</evidence>
<feature type="transmembrane region" description="Helical" evidence="5">
    <location>
        <begin position="193"/>
        <end position="226"/>
    </location>
</feature>
<feature type="transmembrane region" description="Helical" evidence="5">
    <location>
        <begin position="340"/>
        <end position="355"/>
    </location>
</feature>
<feature type="transmembrane region" description="Helical" evidence="5">
    <location>
        <begin position="232"/>
        <end position="252"/>
    </location>
</feature>
<accession>A0A1F6A4X0</accession>
<dbReference type="STRING" id="1798381.A2721_01090"/>
<keyword evidence="3 5" id="KW-1133">Transmembrane helix</keyword>
<evidence type="ECO:0000313" key="7">
    <source>
        <dbReference type="EMBL" id="OGG19731.1"/>
    </source>
</evidence>
<feature type="domain" description="O-antigen ligase-related" evidence="6">
    <location>
        <begin position="202"/>
        <end position="326"/>
    </location>
</feature>
<dbReference type="InterPro" id="IPR051533">
    <property type="entry name" value="WaaL-like"/>
</dbReference>
<dbReference type="PANTHER" id="PTHR37422">
    <property type="entry name" value="TEICHURONIC ACID BIOSYNTHESIS PROTEIN TUAE"/>
    <property type="match status" value="1"/>
</dbReference>
<dbReference type="GO" id="GO:0016020">
    <property type="term" value="C:membrane"/>
    <property type="evidence" value="ECO:0007669"/>
    <property type="project" value="UniProtKB-SubCell"/>
</dbReference>
<sequence>MDKFLIILLFAVFPLGQLDRFNLAGSEVVIHLNDAIVAVVTLLLTWHHRREFLQNLKTDALVKPLGFWLLAILASLAVNLPHLTSRQLLISGLYPLRWFLYAALYLAVAPLPEKSRSLIRPGLIFAGLTVSFVGLLQYIFLPDVSFLKTLDWDDHYYRLVGSFLDPGFTGAILVLALILAVEKILQNPLQKLFWFLSLGVYTTLALTYSRATYLMYLVAFVVISLARRSSKIFLVAALVLFFTLLVLPRPFGEGVRLTRENSAWARLRNWQQSAEIWSKHPLFGVGFNAYRYATNSSSKSHAGAGADSSLLLVAATTGLLGLLSYLYILKRLFLQGRNDLVFIASFFAVLVHSAFNNTLFYPWIMEWLWLLLATGRILK</sequence>
<keyword evidence="4 5" id="KW-0472">Membrane</keyword>
<dbReference type="InterPro" id="IPR007016">
    <property type="entry name" value="O-antigen_ligase-rel_domated"/>
</dbReference>
<gene>
    <name evidence="7" type="ORF">A2721_01090</name>
</gene>
<feature type="transmembrane region" description="Helical" evidence="5">
    <location>
        <begin position="92"/>
        <end position="111"/>
    </location>
</feature>
<proteinExistence type="predicted"/>
<reference evidence="7 8" key="1">
    <citation type="journal article" date="2016" name="Nat. Commun.">
        <title>Thousands of microbial genomes shed light on interconnected biogeochemical processes in an aquifer system.</title>
        <authorList>
            <person name="Anantharaman K."/>
            <person name="Brown C.T."/>
            <person name="Hug L.A."/>
            <person name="Sharon I."/>
            <person name="Castelle C.J."/>
            <person name="Probst A.J."/>
            <person name="Thomas B.C."/>
            <person name="Singh A."/>
            <person name="Wilkins M.J."/>
            <person name="Karaoz U."/>
            <person name="Brodie E.L."/>
            <person name="Williams K.H."/>
            <person name="Hubbard S.S."/>
            <person name="Banfield J.F."/>
        </authorList>
    </citation>
    <scope>NUCLEOTIDE SEQUENCE [LARGE SCALE GENOMIC DNA]</scope>
</reference>
<evidence type="ECO:0000256" key="2">
    <source>
        <dbReference type="ARBA" id="ARBA00022692"/>
    </source>
</evidence>
<evidence type="ECO:0000256" key="5">
    <source>
        <dbReference type="SAM" id="Phobius"/>
    </source>
</evidence>
<dbReference type="Proteomes" id="UP000177871">
    <property type="component" value="Unassembled WGS sequence"/>
</dbReference>
<feature type="transmembrane region" description="Helical" evidence="5">
    <location>
        <begin position="310"/>
        <end position="328"/>
    </location>
</feature>
<name>A0A1F6A4X0_9BACT</name>
<dbReference type="AlphaFoldDB" id="A0A1F6A4X0"/>
<dbReference type="EMBL" id="MFJK01000004">
    <property type="protein sequence ID" value="OGG19731.1"/>
    <property type="molecule type" value="Genomic_DNA"/>
</dbReference>
<feature type="transmembrane region" description="Helical" evidence="5">
    <location>
        <begin position="60"/>
        <end position="80"/>
    </location>
</feature>
<evidence type="ECO:0000256" key="1">
    <source>
        <dbReference type="ARBA" id="ARBA00004141"/>
    </source>
</evidence>
<evidence type="ECO:0000259" key="6">
    <source>
        <dbReference type="Pfam" id="PF04932"/>
    </source>
</evidence>
<comment type="subcellular location">
    <subcellularLocation>
        <location evidence="1">Membrane</location>
        <topology evidence="1">Multi-pass membrane protein</topology>
    </subcellularLocation>
</comment>
<keyword evidence="2 5" id="KW-0812">Transmembrane</keyword>
<dbReference type="PANTHER" id="PTHR37422:SF23">
    <property type="entry name" value="TEICHURONIC ACID BIOSYNTHESIS PROTEIN TUAE"/>
    <property type="match status" value="1"/>
</dbReference>
<evidence type="ECO:0000313" key="8">
    <source>
        <dbReference type="Proteomes" id="UP000177871"/>
    </source>
</evidence>
<feature type="transmembrane region" description="Helical" evidence="5">
    <location>
        <begin position="160"/>
        <end position="181"/>
    </location>
</feature>